<accession>A0A9Q0M730</accession>
<feature type="chain" id="PRO_5040402063" evidence="1">
    <location>
        <begin position="21"/>
        <end position="84"/>
    </location>
</feature>
<protein>
    <submittedName>
        <fullName evidence="2">Uncharacterized protein</fullName>
    </submittedName>
</protein>
<gene>
    <name evidence="2" type="ORF">RDWZM_006945</name>
</gene>
<dbReference type="Proteomes" id="UP001142055">
    <property type="component" value="Chromosome 2"/>
</dbReference>
<proteinExistence type="predicted"/>
<dbReference type="OrthoDB" id="6514417at2759"/>
<dbReference type="AlphaFoldDB" id="A0A9Q0M730"/>
<comment type="caution">
    <text evidence="2">The sequence shown here is derived from an EMBL/GenBank/DDBJ whole genome shotgun (WGS) entry which is preliminary data.</text>
</comment>
<evidence type="ECO:0000256" key="1">
    <source>
        <dbReference type="SAM" id="SignalP"/>
    </source>
</evidence>
<keyword evidence="1" id="KW-0732">Signal</keyword>
<evidence type="ECO:0000313" key="3">
    <source>
        <dbReference type="Proteomes" id="UP001142055"/>
    </source>
</evidence>
<reference evidence="2" key="1">
    <citation type="submission" date="2022-12" db="EMBL/GenBank/DDBJ databases">
        <title>Genome assemblies of Blomia tropicalis.</title>
        <authorList>
            <person name="Cui Y."/>
        </authorList>
    </citation>
    <scope>NUCLEOTIDE SEQUENCE</scope>
    <source>
        <tissue evidence="2">Adult mites</tissue>
    </source>
</reference>
<organism evidence="2 3">
    <name type="scientific">Blomia tropicalis</name>
    <name type="common">Mite</name>
    <dbReference type="NCBI Taxonomy" id="40697"/>
    <lineage>
        <taxon>Eukaryota</taxon>
        <taxon>Metazoa</taxon>
        <taxon>Ecdysozoa</taxon>
        <taxon>Arthropoda</taxon>
        <taxon>Chelicerata</taxon>
        <taxon>Arachnida</taxon>
        <taxon>Acari</taxon>
        <taxon>Acariformes</taxon>
        <taxon>Sarcoptiformes</taxon>
        <taxon>Astigmata</taxon>
        <taxon>Glycyphagoidea</taxon>
        <taxon>Echimyopodidae</taxon>
        <taxon>Blomia</taxon>
    </lineage>
</organism>
<name>A0A9Q0M730_BLOTA</name>
<feature type="signal peptide" evidence="1">
    <location>
        <begin position="1"/>
        <end position="20"/>
    </location>
</feature>
<evidence type="ECO:0000313" key="2">
    <source>
        <dbReference type="EMBL" id="KAJ6221133.1"/>
    </source>
</evidence>
<sequence>MAKLLFVVALLVAVFAFAAAQGGVKDILGNYYDFTTGQVSSSLTGRVYNSVPAAVPIAHHYSYGAVVSPYVAAPVVYSSPFLYK</sequence>
<dbReference type="EMBL" id="JAPWDV010000002">
    <property type="protein sequence ID" value="KAJ6221133.1"/>
    <property type="molecule type" value="Genomic_DNA"/>
</dbReference>
<keyword evidence="3" id="KW-1185">Reference proteome</keyword>